<keyword evidence="2" id="KW-1185">Reference proteome</keyword>
<accession>A0ACC2H5I4</accession>
<dbReference type="Proteomes" id="UP001157502">
    <property type="component" value="Chromosome 6"/>
</dbReference>
<name>A0ACC2H5I4_DALPE</name>
<reference evidence="1" key="1">
    <citation type="submission" date="2021-05" db="EMBL/GenBank/DDBJ databases">
        <authorList>
            <person name="Pan Q."/>
            <person name="Jouanno E."/>
            <person name="Zahm M."/>
            <person name="Klopp C."/>
            <person name="Cabau C."/>
            <person name="Louis A."/>
            <person name="Berthelot C."/>
            <person name="Parey E."/>
            <person name="Roest Crollius H."/>
            <person name="Montfort J."/>
            <person name="Robinson-Rechavi M."/>
            <person name="Bouchez O."/>
            <person name="Lampietro C."/>
            <person name="Lopez Roques C."/>
            <person name="Donnadieu C."/>
            <person name="Postlethwait J."/>
            <person name="Bobe J."/>
            <person name="Dillon D."/>
            <person name="Chandos A."/>
            <person name="von Hippel F."/>
            <person name="Guiguen Y."/>
        </authorList>
    </citation>
    <scope>NUCLEOTIDE SEQUENCE</scope>
    <source>
        <strain evidence="1">YG-Jan2019</strain>
    </source>
</reference>
<proteinExistence type="predicted"/>
<organism evidence="1 2">
    <name type="scientific">Dallia pectoralis</name>
    <name type="common">Alaska blackfish</name>
    <dbReference type="NCBI Taxonomy" id="75939"/>
    <lineage>
        <taxon>Eukaryota</taxon>
        <taxon>Metazoa</taxon>
        <taxon>Chordata</taxon>
        <taxon>Craniata</taxon>
        <taxon>Vertebrata</taxon>
        <taxon>Euteleostomi</taxon>
        <taxon>Actinopterygii</taxon>
        <taxon>Neopterygii</taxon>
        <taxon>Teleostei</taxon>
        <taxon>Protacanthopterygii</taxon>
        <taxon>Esociformes</taxon>
        <taxon>Umbridae</taxon>
        <taxon>Dallia</taxon>
    </lineage>
</organism>
<evidence type="ECO:0000313" key="1">
    <source>
        <dbReference type="EMBL" id="KAJ8010808.1"/>
    </source>
</evidence>
<feature type="non-terminal residue" evidence="1">
    <location>
        <position position="1"/>
    </location>
</feature>
<evidence type="ECO:0000313" key="2">
    <source>
        <dbReference type="Proteomes" id="UP001157502"/>
    </source>
</evidence>
<protein>
    <submittedName>
        <fullName evidence="1">Uncharacterized protein</fullName>
    </submittedName>
</protein>
<comment type="caution">
    <text evidence="1">The sequence shown here is derived from an EMBL/GenBank/DDBJ whole genome shotgun (WGS) entry which is preliminary data.</text>
</comment>
<dbReference type="EMBL" id="CM055733">
    <property type="protein sequence ID" value="KAJ8010808.1"/>
    <property type="molecule type" value="Genomic_DNA"/>
</dbReference>
<sequence length="248" mass="27911">FSHVFFQLGLCWYFVKVDVFFYLAAVANECCVCCFAGVSAGASRDMAHSSFKMELSESVQRGLQSLADPLLFDLKTFSVFIEVAFRSLLTAHADSTVLDQPEFKRIDQMLLKHCHTAATTCILEGIKQNADKSTISSCLEDVRFDAERIEVYYSSYQKHRSDLETLLSSIGRCPLHVNDVSWRLEYRIKNGHLHKVNEPSYLISLNVENANNGGSSDDLHFSCTMEQLQDLVGKMKDAAKSLEKATQL</sequence>
<gene>
    <name evidence="1" type="ORF">DPEC_G00078980</name>
</gene>